<protein>
    <recommendedName>
        <fullName evidence="4">FeS cluster biogenesis domain-containing protein</fullName>
    </recommendedName>
</protein>
<comment type="caution">
    <text evidence="2">The sequence shown here is derived from an EMBL/GenBank/DDBJ whole genome shotgun (WGS) entry which is preliminary data.</text>
</comment>
<dbReference type="InterPro" id="IPR035903">
    <property type="entry name" value="HesB-like_dom_sf"/>
</dbReference>
<dbReference type="EMBL" id="QLZR01000004">
    <property type="protein sequence ID" value="RAZ76745.1"/>
    <property type="molecule type" value="Genomic_DNA"/>
</dbReference>
<keyword evidence="3" id="KW-1185">Reference proteome</keyword>
<comment type="similarity">
    <text evidence="1">Belongs to the HesB/IscA family.</text>
</comment>
<sequence length="103" mass="11653">MEIKISEDAFKWFHDEMEVATGESVRFFVRYGGSGLQPGFSLGVTKDQPNEAAAEVEDGGVIYFIEQNDLWYFDGHDLAVSVNDDLQELDYSYETTKKAGKEE</sequence>
<dbReference type="InterPro" id="IPR008326">
    <property type="entry name" value="PdhI-like"/>
</dbReference>
<gene>
    <name evidence="2" type="ORF">DP120_11995</name>
</gene>
<evidence type="ECO:0000313" key="2">
    <source>
        <dbReference type="EMBL" id="RAZ76745.1"/>
    </source>
</evidence>
<evidence type="ECO:0008006" key="4">
    <source>
        <dbReference type="Google" id="ProtNLM"/>
    </source>
</evidence>
<dbReference type="RefSeq" id="WP_112223910.1">
    <property type="nucleotide sequence ID" value="NZ_CP196859.1"/>
</dbReference>
<accession>A0A365KVI3</accession>
<organism evidence="2 3">
    <name type="scientific">Planococcus halotolerans</name>
    <dbReference type="NCBI Taxonomy" id="2233542"/>
    <lineage>
        <taxon>Bacteria</taxon>
        <taxon>Bacillati</taxon>
        <taxon>Bacillota</taxon>
        <taxon>Bacilli</taxon>
        <taxon>Bacillales</taxon>
        <taxon>Caryophanaceae</taxon>
        <taxon>Planococcus</taxon>
    </lineage>
</organism>
<dbReference type="Proteomes" id="UP000251002">
    <property type="component" value="Unassembled WGS sequence"/>
</dbReference>
<evidence type="ECO:0000313" key="3">
    <source>
        <dbReference type="Proteomes" id="UP000251002"/>
    </source>
</evidence>
<dbReference type="PIRSF" id="PIRSF034852">
    <property type="entry name" value="UCP034852"/>
    <property type="match status" value="1"/>
</dbReference>
<reference evidence="2 3" key="1">
    <citation type="submission" date="2018-06" db="EMBL/GenBank/DDBJ databases">
        <title>The draft genome sequences of strains SCU63 and S1.</title>
        <authorList>
            <person name="Gan L."/>
        </authorList>
    </citation>
    <scope>NUCLEOTIDE SEQUENCE [LARGE SCALE GENOMIC DNA]</scope>
    <source>
        <strain evidence="2 3">SCU63</strain>
    </source>
</reference>
<dbReference type="AlphaFoldDB" id="A0A365KVI3"/>
<dbReference type="SUPFAM" id="SSF89360">
    <property type="entry name" value="HesB-like domain"/>
    <property type="match status" value="1"/>
</dbReference>
<proteinExistence type="inferred from homology"/>
<evidence type="ECO:0000256" key="1">
    <source>
        <dbReference type="ARBA" id="ARBA00006718"/>
    </source>
</evidence>
<name>A0A365KVI3_9BACL</name>